<evidence type="ECO:0000313" key="1">
    <source>
        <dbReference type="EMBL" id="QTR52804.1"/>
    </source>
</evidence>
<evidence type="ECO:0000313" key="2">
    <source>
        <dbReference type="Proteomes" id="UP000672009"/>
    </source>
</evidence>
<dbReference type="EMBL" id="CP072793">
    <property type="protein sequence ID" value="QTR52804.1"/>
    <property type="molecule type" value="Genomic_DNA"/>
</dbReference>
<gene>
    <name evidence="1" type="ORF">J9260_13995</name>
</gene>
<name>A0A975IGL6_9GAMM</name>
<organism evidence="1 2">
    <name type="scientific">Thiothrix unzii</name>
    <dbReference type="NCBI Taxonomy" id="111769"/>
    <lineage>
        <taxon>Bacteria</taxon>
        <taxon>Pseudomonadati</taxon>
        <taxon>Pseudomonadota</taxon>
        <taxon>Gammaproteobacteria</taxon>
        <taxon>Thiotrichales</taxon>
        <taxon>Thiotrichaceae</taxon>
        <taxon>Thiothrix</taxon>
    </lineage>
</organism>
<dbReference type="Proteomes" id="UP000672009">
    <property type="component" value="Chromosome"/>
</dbReference>
<keyword evidence="2" id="KW-1185">Reference proteome</keyword>
<sequence length="79" mass="9258">MTEELETLNKLQTRLKQETQWRINATKVAERRKVQIDKLKQECADLTAMLKITGAKSNYLYGEILKAEPTFRLPKHLLE</sequence>
<dbReference type="KEGG" id="tun:J9260_13995"/>
<dbReference type="AlphaFoldDB" id="A0A975IGL6"/>
<proteinExistence type="predicted"/>
<dbReference type="RefSeq" id="WP_210218339.1">
    <property type="nucleotide sequence ID" value="NZ_CP072793.1"/>
</dbReference>
<protein>
    <submittedName>
        <fullName evidence="1">Uncharacterized protein</fullName>
    </submittedName>
</protein>
<accession>A0A975IGL6</accession>
<reference evidence="1" key="1">
    <citation type="submission" date="2021-04" db="EMBL/GenBank/DDBJ databases">
        <title>Genomics, taxonomy and metabolism of representatives of sulfur bacteria of the genus Thiothrix: Thiothrix fructosivorans QT, Thiothrix unzii A1T and three new species, Thiothrix subterranea sp. nov., Thiothrix litoralis sp. nov. and 'Candidatus Thiothrix anitrata' sp. nov.</title>
        <authorList>
            <person name="Ravin N.V."/>
            <person name="Smolyakov D."/>
            <person name="Rudenko T.S."/>
            <person name="Mardanov A.V."/>
            <person name="Beletsky A.V."/>
            <person name="Markov N.D."/>
            <person name="Fomenkov A.I."/>
            <person name="Roberts R.J."/>
            <person name="Karnachuk O.V."/>
            <person name="Novikov A."/>
            <person name="Grabovich M.Y."/>
        </authorList>
    </citation>
    <scope>NUCLEOTIDE SEQUENCE</scope>
    <source>
        <strain evidence="1">A1</strain>
    </source>
</reference>